<keyword evidence="1" id="KW-0472">Membrane</keyword>
<dbReference type="SUPFAM" id="SSF50630">
    <property type="entry name" value="Acid proteases"/>
    <property type="match status" value="1"/>
</dbReference>
<dbReference type="InterPro" id="IPR011969">
    <property type="entry name" value="Clan_AA_Asp_peptidase_C"/>
</dbReference>
<organism evidence="2">
    <name type="scientific">hot springs metagenome</name>
    <dbReference type="NCBI Taxonomy" id="433727"/>
    <lineage>
        <taxon>unclassified sequences</taxon>
        <taxon>metagenomes</taxon>
        <taxon>ecological metagenomes</taxon>
    </lineage>
</organism>
<feature type="transmembrane region" description="Helical" evidence="1">
    <location>
        <begin position="27"/>
        <end position="49"/>
    </location>
</feature>
<dbReference type="CDD" id="cd05483">
    <property type="entry name" value="retropepsin_like_bacteria"/>
    <property type="match status" value="1"/>
</dbReference>
<comment type="caution">
    <text evidence="2">The sequence shown here is derived from an EMBL/GenBank/DDBJ whole genome shotgun (WGS) entry which is preliminary data.</text>
</comment>
<keyword evidence="1" id="KW-0812">Transmembrane</keyword>
<sequence>MSIYDRDWYRESFKPKKTGFWYSPKKMFIASFVLFLFSVSIHFLLKYFFSTILVQSHISSSPISVPSKQNIPLSSSPLPVPDRFNVPSCSKVLYSSTKTQIIQYYVKGGVKYIDAEVNGISVPVMIDTGASFVSFNSDTINKLGIRSFSGQQISRTAGGIVSSYTFKCSSVKVGNFEVKDIDCSYLPSNSENLLGNSFLSRFSYSFNESDNTITLTCLDCDPDDSVYGVVELNNKNYLFYKSGRLEEIK</sequence>
<protein>
    <recommendedName>
        <fullName evidence="3">Peptidase A2 domain-containing protein</fullName>
    </recommendedName>
</protein>
<evidence type="ECO:0008006" key="3">
    <source>
        <dbReference type="Google" id="ProtNLM"/>
    </source>
</evidence>
<dbReference type="InterPro" id="IPR021109">
    <property type="entry name" value="Peptidase_aspartic_dom_sf"/>
</dbReference>
<dbReference type="Gene3D" id="2.40.70.10">
    <property type="entry name" value="Acid Proteases"/>
    <property type="match status" value="1"/>
</dbReference>
<reference evidence="2" key="1">
    <citation type="submission" date="2019-10" db="EMBL/GenBank/DDBJ databases">
        <title>Metagenomic sequencing of thiosulfate-disproportionating enrichment culture.</title>
        <authorList>
            <person name="Umezawa K."/>
            <person name="Kojima H."/>
            <person name="Fukui M."/>
        </authorList>
    </citation>
    <scope>NUCLEOTIDE SEQUENCE</scope>
    <source>
        <strain evidence="2">45J</strain>
    </source>
</reference>
<name>A0A5J4L347_9ZZZZ</name>
<evidence type="ECO:0000256" key="1">
    <source>
        <dbReference type="SAM" id="Phobius"/>
    </source>
</evidence>
<proteinExistence type="predicted"/>
<keyword evidence="1" id="KW-1133">Transmembrane helix</keyword>
<evidence type="ECO:0000313" key="2">
    <source>
        <dbReference type="EMBL" id="GER94665.1"/>
    </source>
</evidence>
<dbReference type="Pfam" id="PF13975">
    <property type="entry name" value="gag-asp_proteas"/>
    <property type="match status" value="1"/>
</dbReference>
<gene>
    <name evidence="2" type="ORF">A45J_2429</name>
</gene>
<accession>A0A5J4L347</accession>
<dbReference type="AlphaFoldDB" id="A0A5J4L347"/>
<dbReference type="InterPro" id="IPR034122">
    <property type="entry name" value="Retropepsin-like_bacterial"/>
</dbReference>
<dbReference type="NCBIfam" id="TIGR02281">
    <property type="entry name" value="clan_AA_DTGA"/>
    <property type="match status" value="1"/>
</dbReference>
<dbReference type="EMBL" id="BLAB01000001">
    <property type="protein sequence ID" value="GER94665.1"/>
    <property type="molecule type" value="Genomic_DNA"/>
</dbReference>